<dbReference type="AlphaFoldDB" id="A0A1I8EF31"/>
<dbReference type="Gene3D" id="2.60.120.380">
    <property type="match status" value="1"/>
</dbReference>
<comment type="similarity">
    <text evidence="1">Belongs to the peptidase C2 family.</text>
</comment>
<dbReference type="InterPro" id="IPR022683">
    <property type="entry name" value="Calpain_III"/>
</dbReference>
<evidence type="ECO:0000256" key="1">
    <source>
        <dbReference type="ARBA" id="ARBA00007623"/>
    </source>
</evidence>
<protein>
    <submittedName>
        <fullName evidence="6">Calpain_III domain-containing protein</fullName>
    </submittedName>
</protein>
<keyword evidence="3" id="KW-0378">Hydrolase</keyword>
<dbReference type="InterPro" id="IPR033883">
    <property type="entry name" value="C2_III"/>
</dbReference>
<dbReference type="Pfam" id="PF01067">
    <property type="entry name" value="Calpain_III"/>
    <property type="match status" value="1"/>
</dbReference>
<dbReference type="STRING" id="6293.A0A1I8EF31"/>
<dbReference type="GO" id="GO:0004198">
    <property type="term" value="F:calcium-dependent cysteine-type endopeptidase activity"/>
    <property type="evidence" value="ECO:0007669"/>
    <property type="project" value="InterPro"/>
</dbReference>
<dbReference type="InterPro" id="IPR022684">
    <property type="entry name" value="Calpain_cysteine_protease"/>
</dbReference>
<evidence type="ECO:0000256" key="3">
    <source>
        <dbReference type="ARBA" id="ARBA00022801"/>
    </source>
</evidence>
<proteinExistence type="inferred from homology"/>
<accession>A0A1I8EF31</accession>
<reference evidence="6" key="1">
    <citation type="submission" date="2016-11" db="UniProtKB">
        <authorList>
            <consortium name="WormBaseParasite"/>
        </authorList>
    </citation>
    <scope>IDENTIFICATION</scope>
    <source>
        <strain evidence="6">pt0022</strain>
    </source>
</reference>
<dbReference type="FunFam" id="2.60.120.380:FF:000002">
    <property type="entry name" value="calpain-3 isoform X1"/>
    <property type="match status" value="1"/>
</dbReference>
<dbReference type="GO" id="GO:0005737">
    <property type="term" value="C:cytoplasm"/>
    <property type="evidence" value="ECO:0007669"/>
    <property type="project" value="TreeGrafter"/>
</dbReference>
<keyword evidence="4" id="KW-0788">Thiol protease</keyword>
<dbReference type="GO" id="GO:0006508">
    <property type="term" value="P:proteolysis"/>
    <property type="evidence" value="ECO:0007669"/>
    <property type="project" value="UniProtKB-KW"/>
</dbReference>
<dbReference type="InterPro" id="IPR022682">
    <property type="entry name" value="Calpain_domain_III"/>
</dbReference>
<keyword evidence="2" id="KW-0645">Protease</keyword>
<dbReference type="WBParaSite" id="maker-PairedContig_1787-snap-gene-0.23-mRNA-1">
    <property type="protein sequence ID" value="maker-PairedContig_1787-snap-gene-0.23-mRNA-1"/>
    <property type="gene ID" value="maker-PairedContig_1787-snap-gene-0.23"/>
</dbReference>
<organism evidence="6">
    <name type="scientific">Wuchereria bancrofti</name>
    <dbReference type="NCBI Taxonomy" id="6293"/>
    <lineage>
        <taxon>Eukaryota</taxon>
        <taxon>Metazoa</taxon>
        <taxon>Ecdysozoa</taxon>
        <taxon>Nematoda</taxon>
        <taxon>Chromadorea</taxon>
        <taxon>Rhabditida</taxon>
        <taxon>Spirurina</taxon>
        <taxon>Spiruromorpha</taxon>
        <taxon>Filarioidea</taxon>
        <taxon>Onchocercidae</taxon>
        <taxon>Wuchereria</taxon>
    </lineage>
</organism>
<dbReference type="CDD" id="cd00214">
    <property type="entry name" value="Calpain_III"/>
    <property type="match status" value="1"/>
</dbReference>
<sequence length="179" mass="20124">MEICNLGPDVMDEVREMTGVSMEDAGYGRWNTRCHLGAWIGDTAGGCRNYLDTFANNSQFAMTLSNPNPEDEDGLCTIIIAVLQKNRREMKPQGFENLAIGFSVYKVNEIRGHLDRNFFALNKSCARSSAFINLREVTGRFRLQPGSYIIVPSTFEPGREGEYMLRMYTNVSISSEELG</sequence>
<evidence type="ECO:0000259" key="5">
    <source>
        <dbReference type="SMART" id="SM00720"/>
    </source>
</evidence>
<evidence type="ECO:0000256" key="2">
    <source>
        <dbReference type="ARBA" id="ARBA00022670"/>
    </source>
</evidence>
<dbReference type="PANTHER" id="PTHR10183:SF419">
    <property type="entry name" value="CALPAIN CLP-1"/>
    <property type="match status" value="1"/>
</dbReference>
<evidence type="ECO:0000313" key="6">
    <source>
        <dbReference type="WBParaSite" id="maker-PairedContig_1787-snap-gene-0.23-mRNA-1"/>
    </source>
</evidence>
<dbReference type="SUPFAM" id="SSF49758">
    <property type="entry name" value="Calpain large subunit, middle domain (domain III)"/>
    <property type="match status" value="1"/>
</dbReference>
<dbReference type="PRINTS" id="PR00704">
    <property type="entry name" value="CALPAIN"/>
</dbReference>
<feature type="domain" description="Peptidase C2 calpain" evidence="5">
    <location>
        <begin position="29"/>
        <end position="176"/>
    </location>
</feature>
<evidence type="ECO:0000256" key="4">
    <source>
        <dbReference type="ARBA" id="ARBA00022807"/>
    </source>
</evidence>
<dbReference type="PANTHER" id="PTHR10183">
    <property type="entry name" value="CALPAIN"/>
    <property type="match status" value="1"/>
</dbReference>
<dbReference type="InterPro" id="IPR036213">
    <property type="entry name" value="Calpain_III_sf"/>
</dbReference>
<dbReference type="SMART" id="SM00720">
    <property type="entry name" value="calpain_III"/>
    <property type="match status" value="1"/>
</dbReference>
<name>A0A1I8EF31_WUCBA</name>